<organism evidence="1 2">
    <name type="scientific">Candidatus Southlakia epibionticum</name>
    <dbReference type="NCBI Taxonomy" id="3043284"/>
    <lineage>
        <taxon>Bacteria</taxon>
        <taxon>Candidatus Saccharimonadota</taxon>
        <taxon>Candidatus Saccharimonadia</taxon>
        <taxon>Candidatus Saccharimonadales</taxon>
        <taxon>Candidatus Saccharimonadaceae</taxon>
        <taxon>Candidatus Southlakia</taxon>
    </lineage>
</organism>
<evidence type="ECO:0000313" key="2">
    <source>
        <dbReference type="Proteomes" id="UP001177295"/>
    </source>
</evidence>
<proteinExistence type="predicted"/>
<dbReference type="SUPFAM" id="SSF56059">
    <property type="entry name" value="Glutathione synthetase ATP-binding domain-like"/>
    <property type="match status" value="1"/>
</dbReference>
<protein>
    <submittedName>
        <fullName evidence="1">ATP-grasp domain-containing protein</fullName>
    </submittedName>
</protein>
<dbReference type="Gene3D" id="3.30.470.20">
    <property type="entry name" value="ATP-grasp fold, B domain"/>
    <property type="match status" value="1"/>
</dbReference>
<name>A0ABY8WW49_9BACT</name>
<evidence type="ECO:0000313" key="1">
    <source>
        <dbReference type="EMBL" id="WIO46454.1"/>
    </source>
</evidence>
<dbReference type="Proteomes" id="UP001177295">
    <property type="component" value="Chromosome"/>
</dbReference>
<sequence>MDGTHFVGAKILDIKAVMEDRLCNFVAETCRRIDSLIHSYTGFFGVDLMISKDSLDVLECNIRLTAATLPTLLANAISAYRYVEYFEEVPLLSVDTADTVLVRSEYTDSAHIIRPCR</sequence>
<accession>A0ABY8WW49</accession>
<reference evidence="1 2" key="1">
    <citation type="journal article" date="2023" name="Cell">
        <title>Genetic manipulation of Patescibacteria provides mechanistic insights into microbial dark matter and the epibiotic lifestyle.</title>
        <authorList>
            <person name="Wang Y."/>
            <person name="Gallagher L.A."/>
            <person name="Andrade P.A."/>
            <person name="Liu A."/>
            <person name="Humphreys I.R."/>
            <person name="Turkarslan S."/>
            <person name="Cutler K.J."/>
            <person name="Arrieta-Ortiz M.L."/>
            <person name="Li Y."/>
            <person name="Radey M.C."/>
            <person name="McLean J.S."/>
            <person name="Cong Q."/>
            <person name="Baker D."/>
            <person name="Baliga N.S."/>
            <person name="Peterson S.B."/>
            <person name="Mougous J.D."/>
        </authorList>
    </citation>
    <scope>NUCLEOTIDE SEQUENCE [LARGE SCALE GENOMIC DNA]</scope>
    <source>
        <strain evidence="1 2">ML1</strain>
    </source>
</reference>
<gene>
    <name evidence="1" type="ORF">SEML1_0858</name>
</gene>
<keyword evidence="2" id="KW-1185">Reference proteome</keyword>
<dbReference type="EMBL" id="CP124550">
    <property type="protein sequence ID" value="WIO46454.1"/>
    <property type="molecule type" value="Genomic_DNA"/>
</dbReference>